<feature type="transmembrane region" description="Helical" evidence="4">
    <location>
        <begin position="81"/>
        <end position="103"/>
    </location>
</feature>
<comment type="caution">
    <text evidence="6">The sequence shown here is derived from an EMBL/GenBank/DDBJ whole genome shotgun (WGS) entry which is preliminary data.</text>
</comment>
<dbReference type="PANTHER" id="PTHR11360">
    <property type="entry name" value="MONOCARBOXYLATE TRANSPORTER"/>
    <property type="match status" value="1"/>
</dbReference>
<dbReference type="InterPro" id="IPR020846">
    <property type="entry name" value="MFS_dom"/>
</dbReference>
<evidence type="ECO:0000313" key="6">
    <source>
        <dbReference type="EMBL" id="MFD0947891.1"/>
    </source>
</evidence>
<feature type="transmembrane region" description="Helical" evidence="4">
    <location>
        <begin position="55"/>
        <end position="74"/>
    </location>
</feature>
<feature type="transmembrane region" description="Helical" evidence="4">
    <location>
        <begin position="109"/>
        <end position="130"/>
    </location>
</feature>
<feature type="transmembrane region" description="Helical" evidence="4">
    <location>
        <begin position="268"/>
        <end position="288"/>
    </location>
</feature>
<feature type="domain" description="Major facilitator superfamily (MFS) profile" evidence="5">
    <location>
        <begin position="17"/>
        <end position="409"/>
    </location>
</feature>
<keyword evidence="7" id="KW-1185">Reference proteome</keyword>
<feature type="transmembrane region" description="Helical" evidence="4">
    <location>
        <begin position="351"/>
        <end position="373"/>
    </location>
</feature>
<feature type="transmembrane region" description="Helical" evidence="4">
    <location>
        <begin position="385"/>
        <end position="404"/>
    </location>
</feature>
<dbReference type="PROSITE" id="PS50850">
    <property type="entry name" value="MFS"/>
    <property type="match status" value="1"/>
</dbReference>
<dbReference type="Proteomes" id="UP001596977">
    <property type="component" value="Unassembled WGS sequence"/>
</dbReference>
<feature type="transmembrane region" description="Helical" evidence="4">
    <location>
        <begin position="231"/>
        <end position="248"/>
    </location>
</feature>
<dbReference type="Pfam" id="PF07690">
    <property type="entry name" value="MFS_1"/>
    <property type="match status" value="1"/>
</dbReference>
<feature type="transmembrane region" description="Helical" evidence="4">
    <location>
        <begin position="16"/>
        <end position="35"/>
    </location>
</feature>
<dbReference type="InterPro" id="IPR011701">
    <property type="entry name" value="MFS"/>
</dbReference>
<reference evidence="7" key="1">
    <citation type="journal article" date="2019" name="Int. J. Syst. Evol. Microbiol.">
        <title>The Global Catalogue of Microorganisms (GCM) 10K type strain sequencing project: providing services to taxonomists for standard genome sequencing and annotation.</title>
        <authorList>
            <consortium name="The Broad Institute Genomics Platform"/>
            <consortium name="The Broad Institute Genome Sequencing Center for Infectious Disease"/>
            <person name="Wu L."/>
            <person name="Ma J."/>
        </authorList>
    </citation>
    <scope>NUCLEOTIDE SEQUENCE [LARGE SCALE GENOMIC DNA]</scope>
    <source>
        <strain evidence="7">CCUG 62982</strain>
    </source>
</reference>
<name>A0ABW3H8Q4_9SPHN</name>
<evidence type="ECO:0000313" key="7">
    <source>
        <dbReference type="Proteomes" id="UP001596977"/>
    </source>
</evidence>
<gene>
    <name evidence="6" type="ORF">ACFQ1E_16230</name>
</gene>
<proteinExistence type="predicted"/>
<keyword evidence="3 4" id="KW-0472">Membrane</keyword>
<dbReference type="InterPro" id="IPR036259">
    <property type="entry name" value="MFS_trans_sf"/>
</dbReference>
<organism evidence="6 7">
    <name type="scientific">Sphingomonas canadensis</name>
    <dbReference type="NCBI Taxonomy" id="1219257"/>
    <lineage>
        <taxon>Bacteria</taxon>
        <taxon>Pseudomonadati</taxon>
        <taxon>Pseudomonadota</taxon>
        <taxon>Alphaproteobacteria</taxon>
        <taxon>Sphingomonadales</taxon>
        <taxon>Sphingomonadaceae</taxon>
        <taxon>Sphingomonas</taxon>
    </lineage>
</organism>
<dbReference type="SUPFAM" id="SSF103473">
    <property type="entry name" value="MFS general substrate transporter"/>
    <property type="match status" value="1"/>
</dbReference>
<keyword evidence="1 4" id="KW-0812">Transmembrane</keyword>
<evidence type="ECO:0000256" key="4">
    <source>
        <dbReference type="SAM" id="Phobius"/>
    </source>
</evidence>
<dbReference type="PANTHER" id="PTHR11360:SF290">
    <property type="entry name" value="MONOCARBOXYLATE MFS PERMEASE"/>
    <property type="match status" value="1"/>
</dbReference>
<dbReference type="InterPro" id="IPR050327">
    <property type="entry name" value="Proton-linked_MCT"/>
</dbReference>
<keyword evidence="2 4" id="KW-1133">Transmembrane helix</keyword>
<dbReference type="EMBL" id="JBHTJG010000009">
    <property type="protein sequence ID" value="MFD0947891.1"/>
    <property type="molecule type" value="Genomic_DNA"/>
</dbReference>
<evidence type="ECO:0000259" key="5">
    <source>
        <dbReference type="PROSITE" id="PS50850"/>
    </source>
</evidence>
<feature type="transmembrane region" description="Helical" evidence="4">
    <location>
        <begin position="173"/>
        <end position="194"/>
    </location>
</feature>
<evidence type="ECO:0000256" key="1">
    <source>
        <dbReference type="ARBA" id="ARBA00022692"/>
    </source>
</evidence>
<feature type="transmembrane region" description="Helical" evidence="4">
    <location>
        <begin position="295"/>
        <end position="313"/>
    </location>
</feature>
<evidence type="ECO:0000256" key="2">
    <source>
        <dbReference type="ARBA" id="ARBA00022989"/>
    </source>
</evidence>
<dbReference type="Gene3D" id="1.20.1250.20">
    <property type="entry name" value="MFS general substrate transporter like domains"/>
    <property type="match status" value="1"/>
</dbReference>
<sequence length="423" mass="45728">MFNFDAAFRAEFRTSWAVLLIAFCTFLFGFSAPAYVLPFVFPEVIEHFGWTREQAMLLASSKYAVGAICALVVGRFVDRTGVWLALVVNVSLGGIALLSFLWIQSLTAYYALGILLGFASGGTMVALKVLISRAFHHSQATAMGVALMGSVAGSVVLPFAIGGAIDAFGWRAGIAWMSAGIWLAAVPMLVFGLLSPRMAFGRREDATQAERATGAAERSETLRRVMREPRFWLIGTAVFLVALVDQAFTQHQVLIYSDAGISRTWMEIGVSTIGVAGIVTRLIVGNILDATSNRGLAVLWWLLSLSVLMAFALASPVIFIAYILFRAMGHSAVLLDTITMTKHVWGKSAQLGTLLGIYTAFVSAGFAVGPWLMGWLHDVSGSYGPAYILFAIIPVVASLLIWRVEPVFWKQLRASRSEAGPAA</sequence>
<feature type="transmembrane region" description="Helical" evidence="4">
    <location>
        <begin position="142"/>
        <end position="161"/>
    </location>
</feature>
<protein>
    <submittedName>
        <fullName evidence="6">MFS transporter</fullName>
    </submittedName>
</protein>
<accession>A0ABW3H8Q4</accession>
<evidence type="ECO:0000256" key="3">
    <source>
        <dbReference type="ARBA" id="ARBA00023136"/>
    </source>
</evidence>
<dbReference type="RefSeq" id="WP_264945653.1">
    <property type="nucleotide sequence ID" value="NZ_JAPDRA010000009.1"/>
</dbReference>